<proteinExistence type="predicted"/>
<evidence type="ECO:0000259" key="1">
    <source>
        <dbReference type="Pfam" id="PF21703"/>
    </source>
</evidence>
<sequence length="311" mass="33332">MTNTTVSRLGQVNGAGDTSALFLKVFGGEVLTEFERTNVFKGLTYVRQIQNGKSAQFPLVGRASSSYHTPGTWIDGAAIDHAEKVITIDDKLIATTFIANVDEAMNHYDIRGVYSAELGQELAYEYDKHLGAVLALAARASSPLAARTGGSRITDAAMATDPAKLEAALFTATQTLDEKNVSSSDRYAVFRPAQYYLLAQRDRLVDTSLGAKGAVATGVVETVAGLPLVKSNHVPTGQVTTGPTKYQGDFRTTVGLVFNKFAAGTVQLMDLAMEQDYEIRRQGSFFVASYLCGHDVLRPDCAIELATGSVA</sequence>
<organism evidence="2 4">
    <name type="scientific">Xanthobacter flavus</name>
    <dbReference type="NCBI Taxonomy" id="281"/>
    <lineage>
        <taxon>Bacteria</taxon>
        <taxon>Pseudomonadati</taxon>
        <taxon>Pseudomonadota</taxon>
        <taxon>Alphaproteobacteria</taxon>
        <taxon>Hyphomicrobiales</taxon>
        <taxon>Xanthobacteraceae</taxon>
        <taxon>Xanthobacter</taxon>
    </lineage>
</organism>
<evidence type="ECO:0000313" key="2">
    <source>
        <dbReference type="EMBL" id="GLI22219.1"/>
    </source>
</evidence>
<gene>
    <name evidence="3" type="ORF">GGQ86_000482</name>
    <name evidence="2" type="ORF">XFLAVUS301_18930</name>
</gene>
<dbReference type="EMBL" id="JAVDPY010000001">
    <property type="protein sequence ID" value="MDR6332035.1"/>
    <property type="molecule type" value="Genomic_DNA"/>
</dbReference>
<dbReference type="Pfam" id="PF21703">
    <property type="entry name" value="Gp10A-like"/>
    <property type="match status" value="1"/>
</dbReference>
<evidence type="ECO:0000313" key="4">
    <source>
        <dbReference type="Proteomes" id="UP001144397"/>
    </source>
</evidence>
<feature type="domain" description="Capsid Gp10A/Gp10B-like" evidence="1">
    <location>
        <begin position="56"/>
        <end position="305"/>
    </location>
</feature>
<evidence type="ECO:0000313" key="3">
    <source>
        <dbReference type="EMBL" id="MDR6332035.1"/>
    </source>
</evidence>
<dbReference type="Proteomes" id="UP001245370">
    <property type="component" value="Unassembled WGS sequence"/>
</dbReference>
<accession>A0A9W6CK56</accession>
<reference evidence="2" key="1">
    <citation type="submission" date="2022-12" db="EMBL/GenBank/DDBJ databases">
        <title>Reference genome sequencing for broad-spectrum identification of bacterial and archaeal isolates by mass spectrometry.</title>
        <authorList>
            <person name="Sekiguchi Y."/>
            <person name="Tourlousse D.M."/>
        </authorList>
    </citation>
    <scope>NUCLEOTIDE SEQUENCE</scope>
    <source>
        <strain evidence="2">301</strain>
    </source>
</reference>
<dbReference type="GeneID" id="95762683"/>
<dbReference type="InterPro" id="IPR049301">
    <property type="entry name" value="Capsid_Gp10A/Gp10B-like_dom"/>
</dbReference>
<dbReference type="AlphaFoldDB" id="A0A9W6CK56"/>
<comment type="caution">
    <text evidence="2">The sequence shown here is derived from an EMBL/GenBank/DDBJ whole genome shotgun (WGS) entry which is preliminary data.</text>
</comment>
<protein>
    <submittedName>
        <fullName evidence="2">Phage capsid protein</fullName>
    </submittedName>
</protein>
<dbReference type="RefSeq" id="WP_281807271.1">
    <property type="nucleotide sequence ID" value="NZ_BSDO01000002.1"/>
</dbReference>
<keyword evidence="5" id="KW-1185">Reference proteome</keyword>
<reference evidence="3 5" key="2">
    <citation type="submission" date="2023-07" db="EMBL/GenBank/DDBJ databases">
        <title>Genomic Encyclopedia of Type Strains, Phase IV (KMG-IV): sequencing the most valuable type-strain genomes for metagenomic binning, comparative biology and taxonomic classification.</title>
        <authorList>
            <person name="Goeker M."/>
        </authorList>
    </citation>
    <scope>NUCLEOTIDE SEQUENCE [LARGE SCALE GENOMIC DNA]</scope>
    <source>
        <strain evidence="3 5">DSM 338</strain>
    </source>
</reference>
<evidence type="ECO:0000313" key="5">
    <source>
        <dbReference type="Proteomes" id="UP001245370"/>
    </source>
</evidence>
<dbReference type="Proteomes" id="UP001144397">
    <property type="component" value="Unassembled WGS sequence"/>
</dbReference>
<name>A0A9W6CK56_XANFL</name>
<dbReference type="EMBL" id="BSDO01000002">
    <property type="protein sequence ID" value="GLI22219.1"/>
    <property type="molecule type" value="Genomic_DNA"/>
</dbReference>